<comment type="similarity">
    <text evidence="1">Belongs to the IST1 family.</text>
</comment>
<feature type="compositionally biased region" description="Basic and acidic residues" evidence="2">
    <location>
        <begin position="374"/>
        <end position="391"/>
    </location>
</feature>
<organism evidence="3 4">
    <name type="scientific">Abrus precatorius</name>
    <name type="common">Indian licorice</name>
    <name type="synonym">Glycine abrus</name>
    <dbReference type="NCBI Taxonomy" id="3816"/>
    <lineage>
        <taxon>Eukaryota</taxon>
        <taxon>Viridiplantae</taxon>
        <taxon>Streptophyta</taxon>
        <taxon>Embryophyta</taxon>
        <taxon>Tracheophyta</taxon>
        <taxon>Spermatophyta</taxon>
        <taxon>Magnoliopsida</taxon>
        <taxon>eudicotyledons</taxon>
        <taxon>Gunneridae</taxon>
        <taxon>Pentapetalae</taxon>
        <taxon>rosids</taxon>
        <taxon>fabids</taxon>
        <taxon>Fabales</taxon>
        <taxon>Fabaceae</taxon>
        <taxon>Papilionoideae</taxon>
        <taxon>50 kb inversion clade</taxon>
        <taxon>NPAAA clade</taxon>
        <taxon>indigoferoid/millettioid clade</taxon>
        <taxon>Abreae</taxon>
        <taxon>Abrus</taxon>
    </lineage>
</organism>
<dbReference type="GO" id="GO:0015031">
    <property type="term" value="P:protein transport"/>
    <property type="evidence" value="ECO:0007669"/>
    <property type="project" value="InterPro"/>
</dbReference>
<evidence type="ECO:0000256" key="2">
    <source>
        <dbReference type="SAM" id="MobiDB-lite"/>
    </source>
</evidence>
<protein>
    <submittedName>
        <fullName evidence="4">Uncharacterized protein LOC113871781</fullName>
    </submittedName>
</protein>
<evidence type="ECO:0000313" key="4">
    <source>
        <dbReference type="RefSeq" id="XP_027364688.1"/>
    </source>
</evidence>
<feature type="region of interest" description="Disordered" evidence="2">
    <location>
        <begin position="426"/>
        <end position="453"/>
    </location>
</feature>
<dbReference type="OrthoDB" id="29853at2759"/>
<dbReference type="InterPro" id="IPR005061">
    <property type="entry name" value="Ist1"/>
</dbReference>
<name>A0A8B8M9M4_ABRPR</name>
<sequence length="477" mass="52987">MSMLHSFFNKAFKASKCATLLKLTIPRIKLLRNRREVQLKHMRHNIAKLLEAGQEATAHVKVEHVMREENMMAAHDIIQLFCELILLRLPIVQSQRECPHDLKEAMSSICFAAPRCADLPELMQVQLLFATKYGKEFVSSATELTPDCGVNRQLIELLSVQTPSAEKKMKLLKEVAAEHKLDWDPTASETEFFKNHDDLLNGPTQFSSESNLPLHKEHPKVSVWPSTNVATASEVITLSPAILPHELDLHPSSHSGSLGSIVNKDKPHTSFGKKESKKSVPFLSRPSISCELYSERCGDSSPPLSETRTEANVDLQDVLAAAHAAAETAEHAAAAARSAASLAEARISKLTKKNNDVTDSSFENPFYEGVANKSKTERERHFTEQNTKDDSDGGGTNDVKVELHHASPCFHSSSFPSFDTINEDFGPSLLSHPELDDKSPCQQPKSKRLPSMNDESSFSYCNLFTSQDSNIGFHTFR</sequence>
<dbReference type="PANTHER" id="PTHR12161">
    <property type="entry name" value="IST1 FAMILY MEMBER"/>
    <property type="match status" value="1"/>
</dbReference>
<dbReference type="KEGG" id="aprc:113871781"/>
<dbReference type="InterPro" id="IPR042277">
    <property type="entry name" value="IST1-like"/>
</dbReference>
<evidence type="ECO:0000256" key="1">
    <source>
        <dbReference type="ARBA" id="ARBA00005536"/>
    </source>
</evidence>
<reference evidence="3" key="1">
    <citation type="journal article" date="2019" name="Toxins">
        <title>Detection of Abrin-Like and Prepropulchellin-Like Toxin Genes and Transcripts Using Whole Genome Sequencing and Full-Length Transcript Sequencing of Abrus precatorius.</title>
        <authorList>
            <person name="Hovde B.T."/>
            <person name="Daligault H.E."/>
            <person name="Hanschen E.R."/>
            <person name="Kunde Y.A."/>
            <person name="Johnson M.B."/>
            <person name="Starkenburg S.R."/>
            <person name="Johnson S.L."/>
        </authorList>
    </citation>
    <scope>NUCLEOTIDE SEQUENCE [LARGE SCALE GENOMIC DNA]</scope>
</reference>
<dbReference type="Pfam" id="PF03398">
    <property type="entry name" value="Ist1"/>
    <property type="match status" value="1"/>
</dbReference>
<dbReference type="Proteomes" id="UP000694853">
    <property type="component" value="Unplaced"/>
</dbReference>
<reference evidence="4" key="2">
    <citation type="submission" date="2025-08" db="UniProtKB">
        <authorList>
            <consortium name="RefSeq"/>
        </authorList>
    </citation>
    <scope>IDENTIFICATION</scope>
    <source>
        <tissue evidence="4">Young leaves</tissue>
    </source>
</reference>
<proteinExistence type="inferred from homology"/>
<dbReference type="GeneID" id="113871781"/>
<dbReference type="Gene3D" id="1.20.1260.60">
    <property type="entry name" value="Vacuolar protein sorting-associated protein Ist1"/>
    <property type="match status" value="1"/>
</dbReference>
<accession>A0A8B8M9M4</accession>
<dbReference type="FunFam" id="1.20.1260.60:FF:000003">
    <property type="entry name" value="IST1-like protein isoform A"/>
    <property type="match status" value="1"/>
</dbReference>
<feature type="region of interest" description="Disordered" evidence="2">
    <location>
        <begin position="358"/>
        <end position="400"/>
    </location>
</feature>
<keyword evidence="3" id="KW-1185">Reference proteome</keyword>
<dbReference type="AlphaFoldDB" id="A0A8B8M9M4"/>
<gene>
    <name evidence="4" type="primary">LOC113871781</name>
</gene>
<dbReference type="RefSeq" id="XP_027364688.1">
    <property type="nucleotide sequence ID" value="XM_027508887.1"/>
</dbReference>
<evidence type="ECO:0000313" key="3">
    <source>
        <dbReference type="Proteomes" id="UP000694853"/>
    </source>
</evidence>
<dbReference type="PANTHER" id="PTHR12161:SF5">
    <property type="entry name" value="IST1 HOMOLOG"/>
    <property type="match status" value="1"/>
</dbReference>